<keyword evidence="1" id="KW-0175">Coiled coil</keyword>
<reference evidence="2 3" key="1">
    <citation type="submission" date="2020-05" db="EMBL/GenBank/DDBJ databases">
        <title>Identification and distribution of gene clusters putatively required for synthesis of sphingolipid metabolism inhibitors in phylogenetically diverse species of the filamentous fungus Fusarium.</title>
        <authorList>
            <person name="Kim H.-S."/>
            <person name="Busman M."/>
            <person name="Brown D.W."/>
            <person name="Divon H."/>
            <person name="Uhlig S."/>
            <person name="Proctor R.H."/>
        </authorList>
    </citation>
    <scope>NUCLEOTIDE SEQUENCE [LARGE SCALE GENOMIC DNA]</scope>
    <source>
        <strain evidence="2 3">NRRL 36939</strain>
    </source>
</reference>
<dbReference type="EMBL" id="JAAOAS010000330">
    <property type="protein sequence ID" value="KAF5579602.1"/>
    <property type="molecule type" value="Genomic_DNA"/>
</dbReference>
<evidence type="ECO:0000313" key="2">
    <source>
        <dbReference type="EMBL" id="KAF5579602.1"/>
    </source>
</evidence>
<protein>
    <submittedName>
        <fullName evidence="2">Uncharacterized protein</fullName>
    </submittedName>
</protein>
<accession>A0A8H5KUM9</accession>
<evidence type="ECO:0000313" key="3">
    <source>
        <dbReference type="Proteomes" id="UP000546213"/>
    </source>
</evidence>
<gene>
    <name evidence="2" type="ORF">FPCIR_11017</name>
</gene>
<name>A0A8H5KUM9_9HYPO</name>
<organism evidence="2 3">
    <name type="scientific">Fusarium pseudocircinatum</name>
    <dbReference type="NCBI Taxonomy" id="56676"/>
    <lineage>
        <taxon>Eukaryota</taxon>
        <taxon>Fungi</taxon>
        <taxon>Dikarya</taxon>
        <taxon>Ascomycota</taxon>
        <taxon>Pezizomycotina</taxon>
        <taxon>Sordariomycetes</taxon>
        <taxon>Hypocreomycetidae</taxon>
        <taxon>Hypocreales</taxon>
        <taxon>Nectriaceae</taxon>
        <taxon>Fusarium</taxon>
        <taxon>Fusarium fujikuroi species complex</taxon>
    </lineage>
</organism>
<comment type="caution">
    <text evidence="2">The sequence shown here is derived from an EMBL/GenBank/DDBJ whole genome shotgun (WGS) entry which is preliminary data.</text>
</comment>
<feature type="coiled-coil region" evidence="1">
    <location>
        <begin position="88"/>
        <end position="122"/>
    </location>
</feature>
<sequence length="147" mass="17424">MCQKSSYESRCEDCNSRVIIHVVTHQVCNGKPPVSMTKAEKQELKKRGREIPYRKDGFICQRRIRPYKRYWSWVGSHACWYCSLRKQKNEAEEQLEILLADGNRTETEVKLKRKRVQELREQIMDMGVPEEDCMTTLPKRVQVDMEG</sequence>
<proteinExistence type="predicted"/>
<dbReference type="AlphaFoldDB" id="A0A8H5KUM9"/>
<dbReference type="Proteomes" id="UP000546213">
    <property type="component" value="Unassembled WGS sequence"/>
</dbReference>
<dbReference type="OrthoDB" id="5097515at2759"/>
<keyword evidence="3" id="KW-1185">Reference proteome</keyword>
<evidence type="ECO:0000256" key="1">
    <source>
        <dbReference type="SAM" id="Coils"/>
    </source>
</evidence>